<keyword evidence="2" id="KW-1133">Transmembrane helix</keyword>
<keyword evidence="5" id="KW-1185">Reference proteome</keyword>
<evidence type="ECO:0000256" key="1">
    <source>
        <dbReference type="SAM" id="MobiDB-lite"/>
    </source>
</evidence>
<reference evidence="4 5" key="1">
    <citation type="submission" date="2020-07" db="EMBL/GenBank/DDBJ databases">
        <title>Sequencing the genomes of 1000 actinobacteria strains.</title>
        <authorList>
            <person name="Klenk H.-P."/>
        </authorList>
    </citation>
    <scope>NUCLEOTIDE SEQUENCE [LARGE SCALE GENOMIC DNA]</scope>
    <source>
        <strain evidence="4 5">DSM 44121</strain>
    </source>
</reference>
<name>A0A7W3JDP2_9MICO</name>
<protein>
    <submittedName>
        <fullName evidence="4">Outer membrane protein assembly factor BamB</fullName>
    </submittedName>
</protein>
<evidence type="ECO:0000313" key="4">
    <source>
        <dbReference type="EMBL" id="MBA8810916.1"/>
    </source>
</evidence>
<evidence type="ECO:0000256" key="2">
    <source>
        <dbReference type="SAM" id="Phobius"/>
    </source>
</evidence>
<evidence type="ECO:0000259" key="3">
    <source>
        <dbReference type="Pfam" id="PF13360"/>
    </source>
</evidence>
<dbReference type="InterPro" id="IPR011047">
    <property type="entry name" value="Quinoprotein_ADH-like_sf"/>
</dbReference>
<keyword evidence="2" id="KW-0812">Transmembrane</keyword>
<dbReference type="SMART" id="SM00564">
    <property type="entry name" value="PQQ"/>
    <property type="match status" value="3"/>
</dbReference>
<dbReference type="InterPro" id="IPR002372">
    <property type="entry name" value="PQQ_rpt_dom"/>
</dbReference>
<dbReference type="RefSeq" id="WP_182620128.1">
    <property type="nucleotide sequence ID" value="NZ_BAAATF010000009.1"/>
</dbReference>
<dbReference type="EMBL" id="JACGWV010000003">
    <property type="protein sequence ID" value="MBA8810916.1"/>
    <property type="molecule type" value="Genomic_DNA"/>
</dbReference>
<dbReference type="AlphaFoldDB" id="A0A7W3JDP2"/>
<accession>A0A7W3JDP2</accession>
<proteinExistence type="predicted"/>
<feature type="compositionally biased region" description="Acidic residues" evidence="1">
    <location>
        <begin position="379"/>
        <end position="392"/>
    </location>
</feature>
<feature type="region of interest" description="Disordered" evidence="1">
    <location>
        <begin position="1"/>
        <end position="70"/>
    </location>
</feature>
<dbReference type="Proteomes" id="UP000540568">
    <property type="component" value="Unassembled WGS sequence"/>
</dbReference>
<feature type="domain" description="Pyrrolo-quinoline quinone repeat" evidence="3">
    <location>
        <begin position="465"/>
        <end position="576"/>
    </location>
</feature>
<feature type="transmembrane region" description="Helical" evidence="2">
    <location>
        <begin position="107"/>
        <end position="127"/>
    </location>
</feature>
<feature type="region of interest" description="Disordered" evidence="1">
    <location>
        <begin position="377"/>
        <end position="401"/>
    </location>
</feature>
<dbReference type="Pfam" id="PF13360">
    <property type="entry name" value="PQQ_2"/>
    <property type="match status" value="1"/>
</dbReference>
<evidence type="ECO:0000313" key="5">
    <source>
        <dbReference type="Proteomes" id="UP000540568"/>
    </source>
</evidence>
<organism evidence="4 5">
    <name type="scientific">Promicromonospora sukumoe</name>
    <dbReference type="NCBI Taxonomy" id="88382"/>
    <lineage>
        <taxon>Bacteria</taxon>
        <taxon>Bacillati</taxon>
        <taxon>Actinomycetota</taxon>
        <taxon>Actinomycetes</taxon>
        <taxon>Micrococcales</taxon>
        <taxon>Promicromonosporaceae</taxon>
        <taxon>Promicromonospora</taxon>
    </lineage>
</organism>
<dbReference type="InterPro" id="IPR018391">
    <property type="entry name" value="PQQ_b-propeller_rpt"/>
</dbReference>
<sequence>MTERTQPDPAAPGSSDPEKVHTFELIDEVPGASRDGAEPDGDGPDGPDPADDGGAEPAEAPEAEPAPREPGRVAVALAGARSAAGRTARRGGAAVRRRLPTTRRGRVLLAGGTAAVVVLAVVGGVLVDAELRHRALLAAPGGVRSLAEKPSEQWSIELDNPIASTLVGMPGVLAVVGDSKVRGVDPATGEVRWTVDTGEATTCGPQPVLGIGGPAAAAAPADPLVCVTASDDGAQIVTTIDRDGAATTRELDEDALVLPAPGGGLVHLELSGGEHEQEPVVVDKVGSPHLPKGFVAPDLAVRVEDAATGAERWSTVVAAADPDVTTCLTYNSSEDDPDVPVPVLDVVGSVYGNVQHEVLRVDGCGLAAAFLLDGTRLDDPEDATDLPEEDTGEGSYASLPDGGWVGPDRAAEGAVPGEAAHLPDGRTVPLGGRALVPWATDGRDPGLLLVRVGVHTEARSTDERDAGEVLWSAPRLRATDLLARVAGTAVVVDELGPVRAVDLGTGAERWTLDPEVLGVEDLAWGVESMVFGAWTDGDTLLLPVSADPTGESSGLRLLAIDLRDGSLRWEIEQETPYTQLIAVDGYLAQITQQGVVGLG</sequence>
<gene>
    <name evidence="4" type="ORF">FHX71_004923</name>
</gene>
<dbReference type="SUPFAM" id="SSF50998">
    <property type="entry name" value="Quinoprotein alcohol dehydrogenase-like"/>
    <property type="match status" value="1"/>
</dbReference>
<dbReference type="InterPro" id="IPR015943">
    <property type="entry name" value="WD40/YVTN_repeat-like_dom_sf"/>
</dbReference>
<feature type="compositionally biased region" description="Acidic residues" evidence="1">
    <location>
        <begin position="38"/>
        <end position="62"/>
    </location>
</feature>
<dbReference type="Gene3D" id="2.130.10.10">
    <property type="entry name" value="YVTN repeat-like/Quinoprotein amine dehydrogenase"/>
    <property type="match status" value="2"/>
</dbReference>
<comment type="caution">
    <text evidence="4">The sequence shown here is derived from an EMBL/GenBank/DDBJ whole genome shotgun (WGS) entry which is preliminary data.</text>
</comment>
<keyword evidence="2" id="KW-0472">Membrane</keyword>